<accession>A0A6A6JPV1</accession>
<feature type="region of interest" description="Disordered" evidence="1">
    <location>
        <begin position="224"/>
        <end position="254"/>
    </location>
</feature>
<feature type="compositionally biased region" description="Polar residues" evidence="1">
    <location>
        <begin position="592"/>
        <end position="612"/>
    </location>
</feature>
<dbReference type="Pfam" id="PF25823">
    <property type="entry name" value="Ams2-SPT21_N"/>
    <property type="match status" value="1"/>
</dbReference>
<feature type="domain" description="Ams2/SPT21 N-terminal" evidence="2">
    <location>
        <begin position="34"/>
        <end position="173"/>
    </location>
</feature>
<evidence type="ECO:0000313" key="4">
    <source>
        <dbReference type="Proteomes" id="UP000800097"/>
    </source>
</evidence>
<feature type="region of interest" description="Disordered" evidence="1">
    <location>
        <begin position="281"/>
        <end position="338"/>
    </location>
</feature>
<feature type="compositionally biased region" description="Basic and acidic residues" evidence="1">
    <location>
        <begin position="1226"/>
        <end position="1241"/>
    </location>
</feature>
<feature type="region of interest" description="Disordered" evidence="1">
    <location>
        <begin position="1181"/>
        <end position="1256"/>
    </location>
</feature>
<dbReference type="GO" id="GO:0006357">
    <property type="term" value="P:regulation of transcription by RNA polymerase II"/>
    <property type="evidence" value="ECO:0007669"/>
    <property type="project" value="TreeGrafter"/>
</dbReference>
<dbReference type="CDD" id="cd00202">
    <property type="entry name" value="ZnF_GATA"/>
    <property type="match status" value="1"/>
</dbReference>
<dbReference type="Gene3D" id="3.30.50.10">
    <property type="entry name" value="Erythroid Transcription Factor GATA-1, subunit A"/>
    <property type="match status" value="1"/>
</dbReference>
<keyword evidence="4" id="KW-1185">Reference proteome</keyword>
<evidence type="ECO:0000256" key="1">
    <source>
        <dbReference type="SAM" id="MobiDB-lite"/>
    </source>
</evidence>
<feature type="compositionally biased region" description="Basic and acidic residues" evidence="1">
    <location>
        <begin position="548"/>
        <end position="557"/>
    </location>
</feature>
<reference evidence="3" key="1">
    <citation type="journal article" date="2020" name="Stud. Mycol.">
        <title>101 Dothideomycetes genomes: a test case for predicting lifestyles and emergence of pathogens.</title>
        <authorList>
            <person name="Haridas S."/>
            <person name="Albert R."/>
            <person name="Binder M."/>
            <person name="Bloem J."/>
            <person name="Labutti K."/>
            <person name="Salamov A."/>
            <person name="Andreopoulos B."/>
            <person name="Baker S."/>
            <person name="Barry K."/>
            <person name="Bills G."/>
            <person name="Bluhm B."/>
            <person name="Cannon C."/>
            <person name="Castanera R."/>
            <person name="Culley D."/>
            <person name="Daum C."/>
            <person name="Ezra D."/>
            <person name="Gonzalez J."/>
            <person name="Henrissat B."/>
            <person name="Kuo A."/>
            <person name="Liang C."/>
            <person name="Lipzen A."/>
            <person name="Lutzoni F."/>
            <person name="Magnuson J."/>
            <person name="Mondo S."/>
            <person name="Nolan M."/>
            <person name="Ohm R."/>
            <person name="Pangilinan J."/>
            <person name="Park H.-J."/>
            <person name="Ramirez L."/>
            <person name="Alfaro M."/>
            <person name="Sun H."/>
            <person name="Tritt A."/>
            <person name="Yoshinaga Y."/>
            <person name="Zwiers L.-H."/>
            <person name="Turgeon B."/>
            <person name="Goodwin S."/>
            <person name="Spatafora J."/>
            <person name="Crous P."/>
            <person name="Grigoriev I."/>
        </authorList>
    </citation>
    <scope>NUCLEOTIDE SEQUENCE</scope>
    <source>
        <strain evidence="3">CBS 379.55</strain>
    </source>
</reference>
<feature type="region of interest" description="Disordered" evidence="1">
    <location>
        <begin position="1"/>
        <end position="31"/>
    </location>
</feature>
<feature type="compositionally biased region" description="Polar residues" evidence="1">
    <location>
        <begin position="559"/>
        <end position="572"/>
    </location>
</feature>
<feature type="compositionally biased region" description="Basic and acidic residues" evidence="1">
    <location>
        <begin position="827"/>
        <end position="839"/>
    </location>
</feature>
<feature type="compositionally biased region" description="Polar residues" evidence="1">
    <location>
        <begin position="869"/>
        <end position="881"/>
    </location>
</feature>
<dbReference type="InterPro" id="IPR042403">
    <property type="entry name" value="Spt21/Ams2"/>
</dbReference>
<protein>
    <recommendedName>
        <fullName evidence="2">Ams2/SPT21 N-terminal domain-containing protein</fullName>
    </recommendedName>
</protein>
<dbReference type="InterPro" id="IPR000679">
    <property type="entry name" value="Znf_GATA"/>
</dbReference>
<dbReference type="PANTHER" id="PTHR39147:SF1">
    <property type="entry name" value="PROTEIN SPT21"/>
    <property type="match status" value="1"/>
</dbReference>
<feature type="compositionally biased region" description="Polar residues" evidence="1">
    <location>
        <begin position="288"/>
        <end position="304"/>
    </location>
</feature>
<feature type="compositionally biased region" description="Polar residues" evidence="1">
    <location>
        <begin position="925"/>
        <end position="940"/>
    </location>
</feature>
<evidence type="ECO:0000259" key="2">
    <source>
        <dbReference type="Pfam" id="PF25823"/>
    </source>
</evidence>
<feature type="compositionally biased region" description="Basic residues" evidence="1">
    <location>
        <begin position="320"/>
        <end position="333"/>
    </location>
</feature>
<dbReference type="GO" id="GO:0000183">
    <property type="term" value="P:rDNA heterochromatin formation"/>
    <property type="evidence" value="ECO:0007669"/>
    <property type="project" value="TreeGrafter"/>
</dbReference>
<dbReference type="GO" id="GO:0030466">
    <property type="term" value="P:silent mating-type cassette heterochromatin formation"/>
    <property type="evidence" value="ECO:0007669"/>
    <property type="project" value="TreeGrafter"/>
</dbReference>
<dbReference type="Proteomes" id="UP000800097">
    <property type="component" value="Unassembled WGS sequence"/>
</dbReference>
<feature type="region of interest" description="Disordered" evidence="1">
    <location>
        <begin position="359"/>
        <end position="411"/>
    </location>
</feature>
<sequence length="1256" mass="135956">MASPFVMREPEDMQRVPPLPSTGDGDINSTESIPRRFMGVKVLYTFDDQNRANCLARLPNPMSIPTVTVDDGTEVGVIQLKACIQAIVAASPELVAKLGHDYTVYAYDYSEYETPLVGQGMLSWILASASATPNAPAEVSETMVTGRVCRNVLGLFSNGIKETLEVKLKLVPVPTCLQREYVENMERYHSLSRVMPAGTDYKAWAEFLKTNPAIAQLAQQQPQQAIHRPAMAHADASAPMSNRSMHQMEHSPPAQAQLAYGNYATRPASPALSTISFSHYQPERRPMSQASHRSETAPSTQHLAPQQTPAPEQQEECPPKKRARVTRATRPRKTPLGVSNDSLRVTAATAASVRLHRPTATNPACGRAAMDQVPRAPTPRPGDIASNRPRSLTGGANPSLLRHGSIDEGRPFQSAYDSAMFSDQAADSADDERGNSAGETPMDIPSSPPIMPERMASSVPSSPGLPALPYPGDSGFVSDMPLGKDEDSEKDKNKHWEGSDLPTIADTRTRRKPLDRSHYPWTQVTPGPVELLPKSYIPKPKAYPRSRQSAEKLEKVQADATQVGSQQAPEQSKTPEDSGLSHTPEGDPPFQHRNSSAPETQVQYQPQPSTQLAVAPSVEVRNQPKMQDPQGDARLQHVNTAHPGANPDTVPGDRVNEPSVPPSRAGTPTLPAKGARSTKPRGLPRSQTWSAEPMSDAGFPEGNPAQPRSGSGAKRRKLIAEQLQESLAKGIMPAYCNHCGEIETPTWRKAYTRVEVGLPTGIQLSSDGNGIVGVEVMSMEENDGIPRYRVFKNALDKVEKEGGSYQQLNLCNPCGLYLNKKNEMRPRELWAKKPAGGEKPKRKKYPRKKKTKEAGDDIRSDAVIPHSEPSFSAGNGESQSFVDGASEDAPRPPTLQTSTSAPVRSESRTTERAEPTALAALHRAIQSSPGVMIGSKTSPINVEADLTPKSTRRLLFPSPRKPGEFKSLSDRGPSISPFSKSRSAGSEQPTRKSPRRSPRRSPRFSAVEFDKENCPPTASHDDDDLARLFGETPSTKRTPSKRAFTDDLLKTPTPKSRKRVALGEVNVEQLLKTPTRNLLTPGRNPETPLTNRLNAMLSDFLSSPTQAIDFSSFSPFTMTPGQLASQLSSFSGQNDFLSSDLPVPSSPAGCMGFSMFEDSASGNMGLWSGASIFNGSDPLAVEEHQSPQQEQAAAKDKDGNAKAPEITVDFDAVVDGVNGGGNANDGKGEVEKQMKKEEKPAAEGPHSAEQQGAETA</sequence>
<feature type="compositionally biased region" description="Basic residues" evidence="1">
    <location>
        <begin position="840"/>
        <end position="851"/>
    </location>
</feature>
<proteinExistence type="predicted"/>
<feature type="compositionally biased region" description="Basic residues" evidence="1">
    <location>
        <begin position="992"/>
        <end position="1002"/>
    </location>
</feature>
<feature type="region of interest" description="Disordered" evidence="1">
    <location>
        <begin position="423"/>
        <end position="715"/>
    </location>
</feature>
<organism evidence="3 4">
    <name type="scientific">Westerdykella ornata</name>
    <dbReference type="NCBI Taxonomy" id="318751"/>
    <lineage>
        <taxon>Eukaryota</taxon>
        <taxon>Fungi</taxon>
        <taxon>Dikarya</taxon>
        <taxon>Ascomycota</taxon>
        <taxon>Pezizomycotina</taxon>
        <taxon>Dothideomycetes</taxon>
        <taxon>Pleosporomycetidae</taxon>
        <taxon>Pleosporales</taxon>
        <taxon>Sporormiaceae</taxon>
        <taxon>Westerdykella</taxon>
    </lineage>
</organism>
<name>A0A6A6JPV1_WESOR</name>
<feature type="compositionally biased region" description="Polar residues" evidence="1">
    <location>
        <begin position="976"/>
        <end position="988"/>
    </location>
</feature>
<dbReference type="EMBL" id="ML986487">
    <property type="protein sequence ID" value="KAF2278641.1"/>
    <property type="molecule type" value="Genomic_DNA"/>
</dbReference>
<dbReference type="GeneID" id="54554628"/>
<dbReference type="OrthoDB" id="3199820at2759"/>
<feature type="compositionally biased region" description="Basic and acidic residues" evidence="1">
    <location>
        <begin position="905"/>
        <end position="914"/>
    </location>
</feature>
<gene>
    <name evidence="3" type="ORF">EI97DRAFT_465070</name>
</gene>
<dbReference type="SUPFAM" id="SSF57716">
    <property type="entry name" value="Glucocorticoid receptor-like (DNA-binding domain)"/>
    <property type="match status" value="1"/>
</dbReference>
<dbReference type="RefSeq" id="XP_033656180.1">
    <property type="nucleotide sequence ID" value="XM_033801453.1"/>
</dbReference>
<dbReference type="GO" id="GO:0008270">
    <property type="term" value="F:zinc ion binding"/>
    <property type="evidence" value="ECO:0007669"/>
    <property type="project" value="InterPro"/>
</dbReference>
<feature type="region of interest" description="Disordered" evidence="1">
    <location>
        <begin position="827"/>
        <end position="1040"/>
    </location>
</feature>
<evidence type="ECO:0000313" key="3">
    <source>
        <dbReference type="EMBL" id="KAF2278641.1"/>
    </source>
</evidence>
<dbReference type="InterPro" id="IPR057725">
    <property type="entry name" value="Ams2-SPT21_N"/>
</dbReference>
<dbReference type="InterPro" id="IPR013088">
    <property type="entry name" value="Znf_NHR/GATA"/>
</dbReference>
<dbReference type="PANTHER" id="PTHR39147">
    <property type="entry name" value="PROTEIN SPT21"/>
    <property type="match status" value="1"/>
</dbReference>
<dbReference type="AlphaFoldDB" id="A0A6A6JPV1"/>
<dbReference type="GO" id="GO:0043565">
    <property type="term" value="F:sequence-specific DNA binding"/>
    <property type="evidence" value="ECO:0007669"/>
    <property type="project" value="InterPro"/>
</dbReference>
<feature type="compositionally biased region" description="Basic and acidic residues" evidence="1">
    <location>
        <begin position="482"/>
        <end position="498"/>
    </location>
</feature>